<dbReference type="PROSITE" id="PS50405">
    <property type="entry name" value="GST_CTER"/>
    <property type="match status" value="1"/>
</dbReference>
<dbReference type="CDD" id="cd03192">
    <property type="entry name" value="GST_C_Sigma_like"/>
    <property type="match status" value="1"/>
</dbReference>
<proteinExistence type="predicted"/>
<dbReference type="PANTHER" id="PTHR11571:SF260">
    <property type="entry name" value="GLUTATHIONE S-TRANSFERASE"/>
    <property type="match status" value="1"/>
</dbReference>
<dbReference type="PANTHER" id="PTHR11571">
    <property type="entry name" value="GLUTATHIONE S-TRANSFERASE"/>
    <property type="match status" value="1"/>
</dbReference>
<dbReference type="OMA" id="RIRTWIN"/>
<dbReference type="SUPFAM" id="SSF47616">
    <property type="entry name" value="GST C-terminal domain-like"/>
    <property type="match status" value="1"/>
</dbReference>
<sequence>MTFIAQNSAAASVAENGSETKTDSKNTLENKKEFGIKLRSNHFSETPYGHVPILDVSGKILAESHAIERFLARKFKLMGENEWEAAKIDEIICNLEEVWLKVHPWIHNENSTKQDEAFVNETITPFLQRYEQFLLDSNSSYFVGNKISLAGLAVFNILQYFHELTPRYPKQAEFTVQIGQMPRIRTWINNRPDTKY</sequence>
<dbReference type="Proteomes" id="UP000277928">
    <property type="component" value="Unassembled WGS sequence"/>
</dbReference>
<dbReference type="STRING" id="42156.A0A3P6SLW0"/>
<evidence type="ECO:0000259" key="1">
    <source>
        <dbReference type="PROSITE" id="PS50404"/>
    </source>
</evidence>
<dbReference type="OrthoDB" id="414243at2759"/>
<dbReference type="InterPro" id="IPR004046">
    <property type="entry name" value="GST_C"/>
</dbReference>
<dbReference type="Gene3D" id="3.40.30.10">
    <property type="entry name" value="Glutaredoxin"/>
    <property type="match status" value="1"/>
</dbReference>
<evidence type="ECO:0000313" key="4">
    <source>
        <dbReference type="Proteomes" id="UP000277928"/>
    </source>
</evidence>
<organism evidence="3 4">
    <name type="scientific">Litomosoides sigmodontis</name>
    <name type="common">Filarial nematode worm</name>
    <dbReference type="NCBI Taxonomy" id="42156"/>
    <lineage>
        <taxon>Eukaryota</taxon>
        <taxon>Metazoa</taxon>
        <taxon>Ecdysozoa</taxon>
        <taxon>Nematoda</taxon>
        <taxon>Chromadorea</taxon>
        <taxon>Rhabditida</taxon>
        <taxon>Spirurina</taxon>
        <taxon>Spiruromorpha</taxon>
        <taxon>Filarioidea</taxon>
        <taxon>Onchocercidae</taxon>
        <taxon>Litomosoides</taxon>
    </lineage>
</organism>
<accession>A0A3P6SLW0</accession>
<feature type="domain" description="GST C-terminal" evidence="2">
    <location>
        <begin position="81"/>
        <end position="196"/>
    </location>
</feature>
<protein>
    <recommendedName>
        <fullName evidence="5">GST N-terminal domain-containing protein</fullName>
    </recommendedName>
</protein>
<evidence type="ECO:0000313" key="3">
    <source>
        <dbReference type="EMBL" id="VDK76862.1"/>
    </source>
</evidence>
<dbReference type="InterPro" id="IPR050213">
    <property type="entry name" value="GST_superfamily"/>
</dbReference>
<reference evidence="3 4" key="1">
    <citation type="submission" date="2018-08" db="EMBL/GenBank/DDBJ databases">
        <authorList>
            <person name="Laetsch R D."/>
            <person name="Stevens L."/>
            <person name="Kumar S."/>
            <person name="Blaxter L. M."/>
        </authorList>
    </citation>
    <scope>NUCLEOTIDE SEQUENCE [LARGE SCALE GENOMIC DNA]</scope>
</reference>
<dbReference type="AlphaFoldDB" id="A0A3P6SLW0"/>
<evidence type="ECO:0000259" key="2">
    <source>
        <dbReference type="PROSITE" id="PS50405"/>
    </source>
</evidence>
<feature type="domain" description="GST N-terminal" evidence="1">
    <location>
        <begin position="1"/>
        <end position="79"/>
    </location>
</feature>
<dbReference type="PROSITE" id="PS50404">
    <property type="entry name" value="GST_NTER"/>
    <property type="match status" value="1"/>
</dbReference>
<dbReference type="EMBL" id="UYRX01000185">
    <property type="protein sequence ID" value="VDK76862.1"/>
    <property type="molecule type" value="Genomic_DNA"/>
</dbReference>
<gene>
    <name evidence="3" type="ORF">NLS_LOCUS3419</name>
</gene>
<dbReference type="InterPro" id="IPR004045">
    <property type="entry name" value="Glutathione_S-Trfase_N"/>
</dbReference>
<evidence type="ECO:0008006" key="5">
    <source>
        <dbReference type="Google" id="ProtNLM"/>
    </source>
</evidence>
<dbReference type="Pfam" id="PF14497">
    <property type="entry name" value="GST_C_3"/>
    <property type="match status" value="1"/>
</dbReference>
<name>A0A3P6SLW0_LITSI</name>
<dbReference type="GO" id="GO:0006749">
    <property type="term" value="P:glutathione metabolic process"/>
    <property type="evidence" value="ECO:0007669"/>
    <property type="project" value="TreeGrafter"/>
</dbReference>
<dbReference type="GO" id="GO:0004364">
    <property type="term" value="F:glutathione transferase activity"/>
    <property type="evidence" value="ECO:0007669"/>
    <property type="project" value="UniProtKB-ARBA"/>
</dbReference>
<keyword evidence="4" id="KW-1185">Reference proteome</keyword>
<dbReference type="SUPFAM" id="SSF52833">
    <property type="entry name" value="Thioredoxin-like"/>
    <property type="match status" value="1"/>
</dbReference>
<dbReference type="InterPro" id="IPR040079">
    <property type="entry name" value="Glutathione_S-Trfase"/>
</dbReference>
<dbReference type="Gene3D" id="1.20.1050.10">
    <property type="match status" value="1"/>
</dbReference>
<dbReference type="InterPro" id="IPR036282">
    <property type="entry name" value="Glutathione-S-Trfase_C_sf"/>
</dbReference>
<dbReference type="InterPro" id="IPR010987">
    <property type="entry name" value="Glutathione-S-Trfase_C-like"/>
</dbReference>
<dbReference type="SFLD" id="SFLDS00019">
    <property type="entry name" value="Glutathione_Transferase_(cytos"/>
    <property type="match status" value="1"/>
</dbReference>
<dbReference type="InterPro" id="IPR036249">
    <property type="entry name" value="Thioredoxin-like_sf"/>
</dbReference>